<reference evidence="2" key="1">
    <citation type="journal article" date="2011" name="Nat. Genet.">
        <title>The Arabidopsis lyrata genome sequence and the basis of rapid genome size change.</title>
        <authorList>
            <person name="Hu T.T."/>
            <person name="Pattyn P."/>
            <person name="Bakker E.G."/>
            <person name="Cao J."/>
            <person name="Cheng J.-F."/>
            <person name="Clark R.M."/>
            <person name="Fahlgren N."/>
            <person name="Fawcett J.A."/>
            <person name="Grimwood J."/>
            <person name="Gundlach H."/>
            <person name="Haberer G."/>
            <person name="Hollister J.D."/>
            <person name="Ossowski S."/>
            <person name="Ottilar R.P."/>
            <person name="Salamov A.A."/>
            <person name="Schneeberger K."/>
            <person name="Spannagl M."/>
            <person name="Wang X."/>
            <person name="Yang L."/>
            <person name="Nasrallah M.E."/>
            <person name="Bergelson J."/>
            <person name="Carrington J.C."/>
            <person name="Gaut B.S."/>
            <person name="Schmutz J."/>
            <person name="Mayer K.F.X."/>
            <person name="Van de Peer Y."/>
            <person name="Grigoriev I.V."/>
            <person name="Nordborg M."/>
            <person name="Weigel D."/>
            <person name="Guo Y.-L."/>
        </authorList>
    </citation>
    <scope>NUCLEOTIDE SEQUENCE [LARGE SCALE GENOMIC DNA]</scope>
    <source>
        <strain evidence="2">cv. MN47</strain>
    </source>
</reference>
<dbReference type="PANTHER" id="PTHR31223">
    <property type="entry name" value="LOG FAMILY PROTEIN YJL055W"/>
    <property type="match status" value="1"/>
</dbReference>
<proteinExistence type="predicted"/>
<accession>D7MQ88</accession>
<organism evidence="2">
    <name type="scientific">Arabidopsis lyrata subsp. lyrata</name>
    <name type="common">Lyre-leaved rock-cress</name>
    <dbReference type="NCBI Taxonomy" id="81972"/>
    <lineage>
        <taxon>Eukaryota</taxon>
        <taxon>Viridiplantae</taxon>
        <taxon>Streptophyta</taxon>
        <taxon>Embryophyta</taxon>
        <taxon>Tracheophyta</taxon>
        <taxon>Spermatophyta</taxon>
        <taxon>Magnoliopsida</taxon>
        <taxon>eudicotyledons</taxon>
        <taxon>Gunneridae</taxon>
        <taxon>Pentapetalae</taxon>
        <taxon>rosids</taxon>
        <taxon>malvids</taxon>
        <taxon>Brassicales</taxon>
        <taxon>Brassicaceae</taxon>
        <taxon>Camelineae</taxon>
        <taxon>Arabidopsis</taxon>
    </lineage>
</organism>
<evidence type="ECO:0000313" key="1">
    <source>
        <dbReference type="EMBL" id="EFH40323.1"/>
    </source>
</evidence>
<dbReference type="eggNOG" id="KOG1980">
    <property type="taxonomic scope" value="Eukaryota"/>
</dbReference>
<dbReference type="SUPFAM" id="SSF102405">
    <property type="entry name" value="MCP/YpsA-like"/>
    <property type="match status" value="1"/>
</dbReference>
<dbReference type="Gramene" id="scaffold_801485.1">
    <property type="protein sequence ID" value="scaffold_801485.1"/>
    <property type="gene ID" value="scaffold_801485.1"/>
</dbReference>
<dbReference type="STRING" id="81972.D7MQ88"/>
<sequence length="140" mass="15280">MLISTVGVVTNSSSSSRHQWVLQIKSERKAIPVAPIASSRNIDLVYGGGSIGLMGLVSQAVHDSGRHVIGVIPKTLMPREVADLMAFVASASSPWEENKSNYIDSFGNQWLSVFRTICLPSTTVLIRDPLRIPTIGHEYF</sequence>
<protein>
    <recommendedName>
        <fullName evidence="3">Cytokinin riboside 5'-monophosphate phosphoribohydrolase</fullName>
    </recommendedName>
</protein>
<dbReference type="EMBL" id="GL348720">
    <property type="protein sequence ID" value="EFH40323.1"/>
    <property type="molecule type" value="Genomic_DNA"/>
</dbReference>
<evidence type="ECO:0000313" key="2">
    <source>
        <dbReference type="Proteomes" id="UP000008694"/>
    </source>
</evidence>
<name>D7MQ88_ARALL</name>
<dbReference type="AlphaFoldDB" id="D7MQ88"/>
<dbReference type="Proteomes" id="UP000008694">
    <property type="component" value="Unassembled WGS sequence"/>
</dbReference>
<dbReference type="GO" id="GO:0005634">
    <property type="term" value="C:nucleus"/>
    <property type="evidence" value="ECO:0007669"/>
    <property type="project" value="TreeGrafter"/>
</dbReference>
<gene>
    <name evidence="1" type="ORF">ARALYDRAFT_918085</name>
</gene>
<dbReference type="GO" id="GO:0016799">
    <property type="term" value="F:hydrolase activity, hydrolyzing N-glycosyl compounds"/>
    <property type="evidence" value="ECO:0007669"/>
    <property type="project" value="TreeGrafter"/>
</dbReference>
<keyword evidence="2" id="KW-1185">Reference proteome</keyword>
<dbReference type="GO" id="GO:0005829">
    <property type="term" value="C:cytosol"/>
    <property type="evidence" value="ECO:0007669"/>
    <property type="project" value="TreeGrafter"/>
</dbReference>
<dbReference type="GO" id="GO:0009691">
    <property type="term" value="P:cytokinin biosynthetic process"/>
    <property type="evidence" value="ECO:0007669"/>
    <property type="project" value="TreeGrafter"/>
</dbReference>
<evidence type="ECO:0008006" key="3">
    <source>
        <dbReference type="Google" id="ProtNLM"/>
    </source>
</evidence>
<dbReference type="HOGENOM" id="CLU_1837842_0_0_1"/>
<dbReference type="PANTHER" id="PTHR31223:SF90">
    <property type="entry name" value="CYTOKININ RIBOSIDE 5'-MONOPHOSPHATE PHOSPHORIBOHYDROLASE LOG6-RELATED"/>
    <property type="match status" value="1"/>
</dbReference>
<dbReference type="Gene3D" id="3.40.50.450">
    <property type="match status" value="1"/>
</dbReference>